<dbReference type="AlphaFoldDB" id="A0AAV9XD64"/>
<evidence type="ECO:0000313" key="3">
    <source>
        <dbReference type="Proteomes" id="UP001365542"/>
    </source>
</evidence>
<name>A0AAV9XD64_9PEZI</name>
<protein>
    <submittedName>
        <fullName evidence="2">Uncharacterized protein</fullName>
    </submittedName>
</protein>
<keyword evidence="1" id="KW-0812">Transmembrane</keyword>
<evidence type="ECO:0000313" key="2">
    <source>
        <dbReference type="EMBL" id="KAK6540039.1"/>
    </source>
</evidence>
<keyword evidence="1" id="KW-1133">Transmembrane helix</keyword>
<accession>A0AAV9XD64</accession>
<proteinExistence type="predicted"/>
<dbReference type="Proteomes" id="UP001365542">
    <property type="component" value="Unassembled WGS sequence"/>
</dbReference>
<organism evidence="2 3">
    <name type="scientific">Orbilia ellipsospora</name>
    <dbReference type="NCBI Taxonomy" id="2528407"/>
    <lineage>
        <taxon>Eukaryota</taxon>
        <taxon>Fungi</taxon>
        <taxon>Dikarya</taxon>
        <taxon>Ascomycota</taxon>
        <taxon>Pezizomycotina</taxon>
        <taxon>Orbiliomycetes</taxon>
        <taxon>Orbiliales</taxon>
        <taxon>Orbiliaceae</taxon>
        <taxon>Orbilia</taxon>
    </lineage>
</organism>
<gene>
    <name evidence="2" type="ORF">TWF694_008871</name>
</gene>
<dbReference type="EMBL" id="JAVHJO010000005">
    <property type="protein sequence ID" value="KAK6540039.1"/>
    <property type="molecule type" value="Genomic_DNA"/>
</dbReference>
<feature type="transmembrane region" description="Helical" evidence="1">
    <location>
        <begin position="407"/>
        <end position="430"/>
    </location>
</feature>
<keyword evidence="1" id="KW-0472">Membrane</keyword>
<dbReference type="InterPro" id="IPR015915">
    <property type="entry name" value="Kelch-typ_b-propeller"/>
</dbReference>
<dbReference type="Gene3D" id="2.120.10.80">
    <property type="entry name" value="Kelch-type beta propeller"/>
    <property type="match status" value="1"/>
</dbReference>
<reference evidence="2 3" key="1">
    <citation type="submission" date="2019-10" db="EMBL/GenBank/DDBJ databases">
        <authorList>
            <person name="Palmer J.M."/>
        </authorList>
    </citation>
    <scope>NUCLEOTIDE SEQUENCE [LARGE SCALE GENOMIC DNA]</scope>
    <source>
        <strain evidence="2 3">TWF694</strain>
    </source>
</reference>
<keyword evidence="3" id="KW-1185">Reference proteome</keyword>
<sequence length="473" mass="50830">MGDINFVRRDGGGRPDICALNNNGAAIVGGRLYFGMSTYTFSRIGSQDNVQSEERSIYYIPLNSSFRVPTNISSTLYVDVDLTAFPDFPESNGQGVVLYTNTTLYFYAAADQLTNPVMFTYDVQTETGKTLPANGSGNYPVQGYRGGFASDPASGLMYYTGSQNPANGTATQPVLQILDGSDENTGARWLTGVSGGPDLLYTVIATGDIPSPRSAFCSAVSAAPDDSSFQITVYGGTSEEDSYHIYVLILPTFQWVDVTPDDRSLGDQDAGRIGFRCMPWNERQLIMLGGFIEPNANVSGWYSTNCTGPSLPLVVLDTSTYQWRDNFSPDQEYMQPRAVYELIGGDFRGGNIRKAPASGFNSSALNAIFAATLPRIEQPTTFAAANTSPSAAPTAPPPASKPSGKVIAGWAVPSFIALALIAGFIYYYIYNRRQSRLEEMPVLAKPESGSSFGGVFDGPVDPRLVGGIQTSIV</sequence>
<dbReference type="SUPFAM" id="SSF50965">
    <property type="entry name" value="Galactose oxidase, central domain"/>
    <property type="match status" value="1"/>
</dbReference>
<evidence type="ECO:0000256" key="1">
    <source>
        <dbReference type="SAM" id="Phobius"/>
    </source>
</evidence>
<dbReference type="InterPro" id="IPR011043">
    <property type="entry name" value="Gal_Oxase/kelch_b-propeller"/>
</dbReference>
<comment type="caution">
    <text evidence="2">The sequence shown here is derived from an EMBL/GenBank/DDBJ whole genome shotgun (WGS) entry which is preliminary data.</text>
</comment>